<organism evidence="1 2">
    <name type="scientific">Clitoria ternatea</name>
    <name type="common">Butterfly pea</name>
    <dbReference type="NCBI Taxonomy" id="43366"/>
    <lineage>
        <taxon>Eukaryota</taxon>
        <taxon>Viridiplantae</taxon>
        <taxon>Streptophyta</taxon>
        <taxon>Embryophyta</taxon>
        <taxon>Tracheophyta</taxon>
        <taxon>Spermatophyta</taxon>
        <taxon>Magnoliopsida</taxon>
        <taxon>eudicotyledons</taxon>
        <taxon>Gunneridae</taxon>
        <taxon>Pentapetalae</taxon>
        <taxon>rosids</taxon>
        <taxon>fabids</taxon>
        <taxon>Fabales</taxon>
        <taxon>Fabaceae</taxon>
        <taxon>Papilionoideae</taxon>
        <taxon>50 kb inversion clade</taxon>
        <taxon>NPAAA clade</taxon>
        <taxon>indigoferoid/millettioid clade</taxon>
        <taxon>Phaseoleae</taxon>
        <taxon>Clitoria</taxon>
    </lineage>
</organism>
<sequence>MEFLPTTLNHILADCSHPLGYAHARGISVLSPICLCPVLSYFDLLSFLCSDRRHCISLAVPFIILLEPCYSHILPTHDTSTEFLATTLNCILADCSHPLGYALLMPERDFCSFPPYLCPVLSLF</sequence>
<reference evidence="1 2" key="1">
    <citation type="submission" date="2024-01" db="EMBL/GenBank/DDBJ databases">
        <title>The genomes of 5 underutilized Papilionoideae crops provide insights into root nodulation and disease resistance.</title>
        <authorList>
            <person name="Yuan L."/>
        </authorList>
    </citation>
    <scope>NUCLEOTIDE SEQUENCE [LARGE SCALE GENOMIC DNA]</scope>
    <source>
        <strain evidence="1">LY-2023</strain>
        <tissue evidence="1">Leaf</tissue>
    </source>
</reference>
<evidence type="ECO:0000313" key="1">
    <source>
        <dbReference type="EMBL" id="KAK7284159.1"/>
    </source>
</evidence>
<dbReference type="AlphaFoldDB" id="A0AAN9IQ84"/>
<proteinExistence type="predicted"/>
<evidence type="ECO:0000313" key="2">
    <source>
        <dbReference type="Proteomes" id="UP001359559"/>
    </source>
</evidence>
<dbReference type="EMBL" id="JAYKXN010000005">
    <property type="protein sequence ID" value="KAK7284159.1"/>
    <property type="molecule type" value="Genomic_DNA"/>
</dbReference>
<keyword evidence="2" id="KW-1185">Reference proteome</keyword>
<dbReference type="Proteomes" id="UP001359559">
    <property type="component" value="Unassembled WGS sequence"/>
</dbReference>
<name>A0AAN9IQ84_CLITE</name>
<comment type="caution">
    <text evidence="1">The sequence shown here is derived from an EMBL/GenBank/DDBJ whole genome shotgun (WGS) entry which is preliminary data.</text>
</comment>
<gene>
    <name evidence="1" type="ORF">RJT34_18900</name>
</gene>
<accession>A0AAN9IQ84</accession>
<protein>
    <submittedName>
        <fullName evidence="1">Uncharacterized protein</fullName>
    </submittedName>
</protein>